<dbReference type="Gene3D" id="1.20.1250.20">
    <property type="entry name" value="MFS general substrate transporter like domains"/>
    <property type="match status" value="1"/>
</dbReference>
<feature type="transmembrane region" description="Helical" evidence="6">
    <location>
        <begin position="114"/>
        <end position="131"/>
    </location>
</feature>
<dbReference type="STRING" id="1287681.M7SHF5"/>
<keyword evidence="3 6" id="KW-0812">Transmembrane</keyword>
<evidence type="ECO:0000313" key="7">
    <source>
        <dbReference type="EMBL" id="EMR63572.1"/>
    </source>
</evidence>
<dbReference type="GO" id="GO:0016020">
    <property type="term" value="C:membrane"/>
    <property type="evidence" value="ECO:0007669"/>
    <property type="project" value="UniProtKB-SubCell"/>
</dbReference>
<protein>
    <submittedName>
        <fullName evidence="7">Putative pantothenate transporter protein</fullName>
    </submittedName>
</protein>
<dbReference type="PANTHER" id="PTHR43791">
    <property type="entry name" value="PERMEASE-RELATED"/>
    <property type="match status" value="1"/>
</dbReference>
<dbReference type="InterPro" id="IPR011701">
    <property type="entry name" value="MFS"/>
</dbReference>
<sequence>MASGSSDSISNAGPAKNAVVVDSTLVTPSEAIAQQRNADADYRANFLSSFTPGEEKKIMQKIDYRLLLLCGIIYMVKQIDVNNAASVKVLAVGQPTNILVQLDMTSDEYNWVQSIYYISYIIFELPSNLFLKKMTPRNFQTRIMFGWGAVLACHAAITNKQGIYAARFFLGLMEAGLFPSIMTHLCSWYRSDEMGKPMMWLFGVFNLAGVLGSLIVYGVAFLDGRQGLSSWQW</sequence>
<reference evidence="8" key="1">
    <citation type="journal article" date="2013" name="Genome Announc.">
        <title>Draft genome sequence of the grapevine dieback fungus Eutypa lata UCR-EL1.</title>
        <authorList>
            <person name="Blanco-Ulate B."/>
            <person name="Rolshausen P.E."/>
            <person name="Cantu D."/>
        </authorList>
    </citation>
    <scope>NUCLEOTIDE SEQUENCE [LARGE SCALE GENOMIC DNA]</scope>
    <source>
        <strain evidence="8">UCR-EL1</strain>
    </source>
</reference>
<keyword evidence="4 6" id="KW-1133">Transmembrane helix</keyword>
<dbReference type="InterPro" id="IPR036259">
    <property type="entry name" value="MFS_trans_sf"/>
</dbReference>
<keyword evidence="2" id="KW-0813">Transport</keyword>
<dbReference type="PANTHER" id="PTHR43791:SF91">
    <property type="entry name" value="MAJOR FACILITATOR SUPERFAMILY (MFS) PROFILE DOMAIN-CONTAINING PROTEIN-RELATED"/>
    <property type="match status" value="1"/>
</dbReference>
<dbReference type="Pfam" id="PF07690">
    <property type="entry name" value="MFS_1"/>
    <property type="match status" value="1"/>
</dbReference>
<dbReference type="GO" id="GO:0022857">
    <property type="term" value="F:transmembrane transporter activity"/>
    <property type="evidence" value="ECO:0007669"/>
    <property type="project" value="InterPro"/>
</dbReference>
<organism evidence="7 8">
    <name type="scientific">Eutypa lata (strain UCR-EL1)</name>
    <name type="common">Grapevine dieback disease fungus</name>
    <name type="synonym">Eutypa armeniacae</name>
    <dbReference type="NCBI Taxonomy" id="1287681"/>
    <lineage>
        <taxon>Eukaryota</taxon>
        <taxon>Fungi</taxon>
        <taxon>Dikarya</taxon>
        <taxon>Ascomycota</taxon>
        <taxon>Pezizomycotina</taxon>
        <taxon>Sordariomycetes</taxon>
        <taxon>Xylariomycetidae</taxon>
        <taxon>Xylariales</taxon>
        <taxon>Diatrypaceae</taxon>
        <taxon>Eutypa</taxon>
    </lineage>
</organism>
<evidence type="ECO:0000256" key="2">
    <source>
        <dbReference type="ARBA" id="ARBA00022448"/>
    </source>
</evidence>
<dbReference type="Proteomes" id="UP000012174">
    <property type="component" value="Unassembled WGS sequence"/>
</dbReference>
<dbReference type="HOGENOM" id="CLU_001265_0_2_1"/>
<keyword evidence="8" id="KW-1185">Reference proteome</keyword>
<dbReference type="KEGG" id="ela:UCREL1_9481"/>
<dbReference type="SUPFAM" id="SSF103473">
    <property type="entry name" value="MFS general substrate transporter"/>
    <property type="match status" value="1"/>
</dbReference>
<gene>
    <name evidence="7" type="ORF">UCREL1_9481</name>
</gene>
<dbReference type="AlphaFoldDB" id="M7SHF5"/>
<evidence type="ECO:0000256" key="1">
    <source>
        <dbReference type="ARBA" id="ARBA00004141"/>
    </source>
</evidence>
<comment type="subcellular location">
    <subcellularLocation>
        <location evidence="1">Membrane</location>
        <topology evidence="1">Multi-pass membrane protein</topology>
    </subcellularLocation>
</comment>
<evidence type="ECO:0000256" key="3">
    <source>
        <dbReference type="ARBA" id="ARBA00022692"/>
    </source>
</evidence>
<dbReference type="OMA" id="ISNARIM"/>
<dbReference type="OrthoDB" id="2985014at2759"/>
<evidence type="ECO:0000256" key="4">
    <source>
        <dbReference type="ARBA" id="ARBA00022989"/>
    </source>
</evidence>
<proteinExistence type="predicted"/>
<evidence type="ECO:0000313" key="8">
    <source>
        <dbReference type="Proteomes" id="UP000012174"/>
    </source>
</evidence>
<dbReference type="eggNOG" id="KOG2533">
    <property type="taxonomic scope" value="Eukaryota"/>
</dbReference>
<evidence type="ECO:0000256" key="5">
    <source>
        <dbReference type="ARBA" id="ARBA00023136"/>
    </source>
</evidence>
<name>M7SHF5_EUTLA</name>
<dbReference type="EMBL" id="KB707205">
    <property type="protein sequence ID" value="EMR63572.1"/>
    <property type="molecule type" value="Genomic_DNA"/>
</dbReference>
<accession>M7SHF5</accession>
<feature type="transmembrane region" description="Helical" evidence="6">
    <location>
        <begin position="164"/>
        <end position="186"/>
    </location>
</feature>
<evidence type="ECO:0000256" key="6">
    <source>
        <dbReference type="SAM" id="Phobius"/>
    </source>
</evidence>
<feature type="transmembrane region" description="Helical" evidence="6">
    <location>
        <begin position="198"/>
        <end position="222"/>
    </location>
</feature>
<keyword evidence="5 6" id="KW-0472">Membrane</keyword>